<reference evidence="1" key="2">
    <citation type="journal article" date="2015" name="Data Brief">
        <title>Shoot transcriptome of the giant reed, Arundo donax.</title>
        <authorList>
            <person name="Barrero R.A."/>
            <person name="Guerrero F.D."/>
            <person name="Moolhuijzen P."/>
            <person name="Goolsby J.A."/>
            <person name="Tidwell J."/>
            <person name="Bellgard S.E."/>
            <person name="Bellgard M.I."/>
        </authorList>
    </citation>
    <scope>NUCLEOTIDE SEQUENCE</scope>
    <source>
        <tissue evidence="1">Shoot tissue taken approximately 20 cm above the soil surface</tissue>
    </source>
</reference>
<dbReference type="AlphaFoldDB" id="A0A0A9DZQ8"/>
<dbReference type="EMBL" id="GBRH01208678">
    <property type="protein sequence ID" value="JAD89217.1"/>
    <property type="molecule type" value="Transcribed_RNA"/>
</dbReference>
<reference evidence="1" key="1">
    <citation type="submission" date="2014-09" db="EMBL/GenBank/DDBJ databases">
        <authorList>
            <person name="Magalhaes I.L.F."/>
            <person name="Oliveira U."/>
            <person name="Santos F.R."/>
            <person name="Vidigal T.H.D.A."/>
            <person name="Brescovit A.D."/>
            <person name="Santos A.J."/>
        </authorList>
    </citation>
    <scope>NUCLEOTIDE SEQUENCE</scope>
    <source>
        <tissue evidence="1">Shoot tissue taken approximately 20 cm above the soil surface</tissue>
    </source>
</reference>
<proteinExistence type="predicted"/>
<organism evidence="1">
    <name type="scientific">Arundo donax</name>
    <name type="common">Giant reed</name>
    <name type="synonym">Donax arundinaceus</name>
    <dbReference type="NCBI Taxonomy" id="35708"/>
    <lineage>
        <taxon>Eukaryota</taxon>
        <taxon>Viridiplantae</taxon>
        <taxon>Streptophyta</taxon>
        <taxon>Embryophyta</taxon>
        <taxon>Tracheophyta</taxon>
        <taxon>Spermatophyta</taxon>
        <taxon>Magnoliopsida</taxon>
        <taxon>Liliopsida</taxon>
        <taxon>Poales</taxon>
        <taxon>Poaceae</taxon>
        <taxon>PACMAD clade</taxon>
        <taxon>Arundinoideae</taxon>
        <taxon>Arundineae</taxon>
        <taxon>Arundo</taxon>
    </lineage>
</organism>
<sequence length="38" mass="4424">MWLLLIDKITSVSSLSITSFDQFFFKKEKEKKRTLGSA</sequence>
<protein>
    <submittedName>
        <fullName evidence="1">Uncharacterized protein</fullName>
    </submittedName>
</protein>
<evidence type="ECO:0000313" key="1">
    <source>
        <dbReference type="EMBL" id="JAD89217.1"/>
    </source>
</evidence>
<name>A0A0A9DZQ8_ARUDO</name>
<accession>A0A0A9DZQ8</accession>